<evidence type="ECO:0000256" key="6">
    <source>
        <dbReference type="SAM" id="SignalP"/>
    </source>
</evidence>
<protein>
    <submittedName>
        <fullName evidence="8">OBP2B isoform 5</fullName>
    </submittedName>
</protein>
<evidence type="ECO:0000256" key="2">
    <source>
        <dbReference type="ARBA" id="ARBA00006889"/>
    </source>
</evidence>
<dbReference type="InterPro" id="IPR002345">
    <property type="entry name" value="Lipocalin"/>
</dbReference>
<dbReference type="InterPro" id="IPR000566">
    <property type="entry name" value="Lipocln_cytosolic_FA-bd_dom"/>
</dbReference>
<dbReference type="Gene3D" id="2.40.128.20">
    <property type="match status" value="1"/>
</dbReference>
<dbReference type="CDD" id="cd19414">
    <property type="entry name" value="lipocalin_1_3_4_13-like"/>
    <property type="match status" value="1"/>
</dbReference>
<evidence type="ECO:0000256" key="1">
    <source>
        <dbReference type="ARBA" id="ARBA00004613"/>
    </source>
</evidence>
<evidence type="ECO:0000259" key="7">
    <source>
        <dbReference type="Pfam" id="PF00061"/>
    </source>
</evidence>
<evidence type="ECO:0000256" key="5">
    <source>
        <dbReference type="SAM" id="MobiDB-lite"/>
    </source>
</evidence>
<dbReference type="GO" id="GO:0005615">
    <property type="term" value="C:extracellular space"/>
    <property type="evidence" value="ECO:0007669"/>
    <property type="project" value="TreeGrafter"/>
</dbReference>
<dbReference type="Pfam" id="PF00061">
    <property type="entry name" value="Lipocalin"/>
    <property type="match status" value="1"/>
</dbReference>
<keyword evidence="4 6" id="KW-0732">Signal</keyword>
<dbReference type="SUPFAM" id="SSF50814">
    <property type="entry name" value="Lipocalins"/>
    <property type="match status" value="1"/>
</dbReference>
<dbReference type="AlphaFoldDB" id="A0A2J8UJ38"/>
<sequence>MKTLFLGVTLGLAAALSFALEEEDITGTWYVRAMAVDKDFPEDRRPRKVSPVKVTALGGGDLEATFTFMREDPCVQKKILMRKTEEPGKFSAYGGRKLMYLQELPGRDHYVFYCKDQHRGGLLYMGKLVASAPCRAVPLSPSRHTWPPRLQVGILIPTWRPWKNLRNWCSARDSRRWTFSRPCRWEAAFPNTRQAPGSAPPEPTLLPDTEPGPPGPTVQP</sequence>
<feature type="domain" description="Lipocalin/cytosolic fatty-acid binding" evidence="7">
    <location>
        <begin position="26"/>
        <end position="121"/>
    </location>
</feature>
<dbReference type="InterPro" id="IPR012674">
    <property type="entry name" value="Calycin"/>
</dbReference>
<dbReference type="InterPro" id="IPR002450">
    <property type="entry name" value="von_Ebner_gland"/>
</dbReference>
<dbReference type="STRING" id="9601.ENSPPYP00000022158"/>
<dbReference type="PANTHER" id="PTHR11430:SF140">
    <property type="entry name" value="ODORANT BINDING PROTEIN 2A"/>
    <property type="match status" value="1"/>
</dbReference>
<dbReference type="GO" id="GO:0036094">
    <property type="term" value="F:small molecule binding"/>
    <property type="evidence" value="ECO:0007669"/>
    <property type="project" value="InterPro"/>
</dbReference>
<proteinExistence type="inferred from homology"/>
<comment type="subcellular location">
    <subcellularLocation>
        <location evidence="1">Secreted</location>
    </subcellularLocation>
</comment>
<dbReference type="EMBL" id="NDHI03003456">
    <property type="protein sequence ID" value="PNJ45260.1"/>
    <property type="molecule type" value="Genomic_DNA"/>
</dbReference>
<reference evidence="8" key="1">
    <citation type="submission" date="2017-12" db="EMBL/GenBank/DDBJ databases">
        <title>High-resolution comparative analysis of great ape genomes.</title>
        <authorList>
            <person name="Pollen A."/>
            <person name="Hastie A."/>
            <person name="Hormozdiari F."/>
            <person name="Dougherty M."/>
            <person name="Liu R."/>
            <person name="Chaisson M."/>
            <person name="Hoppe E."/>
            <person name="Hill C."/>
            <person name="Pang A."/>
            <person name="Hillier L."/>
            <person name="Baker C."/>
            <person name="Armstrong J."/>
            <person name="Shendure J."/>
            <person name="Paten B."/>
            <person name="Wilson R."/>
            <person name="Chao H."/>
            <person name="Schneider V."/>
            <person name="Ventura M."/>
            <person name="Kronenberg Z."/>
            <person name="Murali S."/>
            <person name="Gordon D."/>
            <person name="Cantsilieris S."/>
            <person name="Munson K."/>
            <person name="Nelson B."/>
            <person name="Raja A."/>
            <person name="Underwood J."/>
            <person name="Diekhans M."/>
            <person name="Fiddes I."/>
            <person name="Haussler D."/>
            <person name="Eichler E."/>
        </authorList>
    </citation>
    <scope>NUCLEOTIDE SEQUENCE [LARGE SCALE GENOMIC DNA]</scope>
    <source>
        <strain evidence="8">Susie</strain>
    </source>
</reference>
<gene>
    <name evidence="8" type="ORF">CR201_G0027450</name>
</gene>
<organism evidence="8">
    <name type="scientific">Pongo abelii</name>
    <name type="common">Sumatran orangutan</name>
    <name type="synonym">Pongo pygmaeus abelii</name>
    <dbReference type="NCBI Taxonomy" id="9601"/>
    <lineage>
        <taxon>Eukaryota</taxon>
        <taxon>Metazoa</taxon>
        <taxon>Chordata</taxon>
        <taxon>Craniata</taxon>
        <taxon>Vertebrata</taxon>
        <taxon>Euteleostomi</taxon>
        <taxon>Mammalia</taxon>
        <taxon>Eutheria</taxon>
        <taxon>Euarchontoglires</taxon>
        <taxon>Primates</taxon>
        <taxon>Haplorrhini</taxon>
        <taxon>Catarrhini</taxon>
        <taxon>Hominidae</taxon>
        <taxon>Pongo</taxon>
    </lineage>
</organism>
<accession>A0A2J8UJ38</accession>
<feature type="compositionally biased region" description="Pro residues" evidence="5">
    <location>
        <begin position="198"/>
        <end position="220"/>
    </location>
</feature>
<evidence type="ECO:0000313" key="8">
    <source>
        <dbReference type="EMBL" id="PNJ45260.1"/>
    </source>
</evidence>
<evidence type="ECO:0000256" key="4">
    <source>
        <dbReference type="ARBA" id="ARBA00022729"/>
    </source>
</evidence>
<feature type="chain" id="PRO_5014408241" evidence="6">
    <location>
        <begin position="20"/>
        <end position="220"/>
    </location>
</feature>
<feature type="signal peptide" evidence="6">
    <location>
        <begin position="1"/>
        <end position="19"/>
    </location>
</feature>
<feature type="region of interest" description="Disordered" evidence="5">
    <location>
        <begin position="189"/>
        <end position="220"/>
    </location>
</feature>
<keyword evidence="3" id="KW-0964">Secreted</keyword>
<comment type="caution">
    <text evidence="8">The sequence shown here is derived from an EMBL/GenBank/DDBJ whole genome shotgun (WGS) entry which is preliminary data.</text>
</comment>
<evidence type="ECO:0000256" key="3">
    <source>
        <dbReference type="ARBA" id="ARBA00022525"/>
    </source>
</evidence>
<dbReference type="PRINTS" id="PR01175">
    <property type="entry name" value="VNEBNERGLAND"/>
</dbReference>
<name>A0A2J8UJ38_PONAB</name>
<dbReference type="PANTHER" id="PTHR11430">
    <property type="entry name" value="LIPOCALIN"/>
    <property type="match status" value="1"/>
</dbReference>
<comment type="similarity">
    <text evidence="2">Belongs to the calycin superfamily. Lipocalin family.</text>
</comment>